<reference evidence="4 5" key="2">
    <citation type="submission" date="2018-09" db="EMBL/GenBank/DDBJ databases">
        <title>A high-quality reference genome of wild soybean provides a powerful tool to mine soybean genomes.</title>
        <authorList>
            <person name="Xie M."/>
            <person name="Chung C.Y.L."/>
            <person name="Li M.-W."/>
            <person name="Wong F.-L."/>
            <person name="Chan T.-F."/>
            <person name="Lam H.-M."/>
        </authorList>
    </citation>
    <scope>NUCLEOTIDE SEQUENCE [LARGE SCALE GENOMIC DNA]</scope>
    <source>
        <strain evidence="5">cv. W05</strain>
        <tissue evidence="4">Hypocotyl of etiolated seedlings</tissue>
    </source>
</reference>
<evidence type="ECO:0000313" key="5">
    <source>
        <dbReference type="Proteomes" id="UP000289340"/>
    </source>
</evidence>
<dbReference type="Pfam" id="PF13474">
    <property type="entry name" value="SnoaL_3"/>
    <property type="match status" value="1"/>
</dbReference>
<accession>A0A0B2QUB4</accession>
<sequence>MHLFSLLISAPSSTLFRFSTSKDKHPYELFFSAGQSHFLVPGGIAFSTMALYGTTLSFNGISSTTKEFNILPCSFTSSFRKLHHVCLPSFTPNRLVLGKSFGRGDQLCLLPGHISKLQMGRLRLGVKSEDSESILSSDNIALDEQTLEEELQNAIAEENYAKAAEIRDTLKNLQKDSKTTVFGANSRFYESFRTGDLAAMQTLWAKSDEVCCVHPGLRGISGYNDVIESWNFVWANYEFPLKIKLQDIKVHARGDMGYVTCMEFVKTKGGRWGGQFVTNVFEKIDGQWFICIHHASPVDL</sequence>
<evidence type="ECO:0000313" key="4">
    <source>
        <dbReference type="EMBL" id="RZC29384.1"/>
    </source>
</evidence>
<reference evidence="3" key="1">
    <citation type="submission" date="2014-07" db="EMBL/GenBank/DDBJ databases">
        <title>Identification of a novel salt tolerance gene in wild soybean by whole-genome sequencing.</title>
        <authorList>
            <person name="Lam H.-M."/>
            <person name="Qi X."/>
            <person name="Li M.-W."/>
            <person name="Liu X."/>
            <person name="Xie M."/>
            <person name="Ni M."/>
            <person name="Xu X."/>
        </authorList>
    </citation>
    <scope>NUCLEOTIDE SEQUENCE [LARGE SCALE GENOMIC DNA]</scope>
    <source>
        <tissue evidence="3">Root</tissue>
    </source>
</reference>
<evidence type="ECO:0000313" key="3">
    <source>
        <dbReference type="EMBL" id="KHN25130.1"/>
    </source>
</evidence>
<evidence type="ECO:0000259" key="1">
    <source>
        <dbReference type="Pfam" id="PF02151"/>
    </source>
</evidence>
<dbReference type="Gramene" id="XM_028379875.1">
    <property type="protein sequence ID" value="XP_028235676.1"/>
    <property type="gene ID" value="LOC114415261"/>
</dbReference>
<name>A0A0B2QUB4_GLYSO</name>
<dbReference type="Proteomes" id="UP000053555">
    <property type="component" value="Unassembled WGS sequence"/>
</dbReference>
<organism evidence="3">
    <name type="scientific">Glycine soja</name>
    <name type="common">Wild soybean</name>
    <dbReference type="NCBI Taxonomy" id="3848"/>
    <lineage>
        <taxon>Eukaryota</taxon>
        <taxon>Viridiplantae</taxon>
        <taxon>Streptophyta</taxon>
        <taxon>Embryophyta</taxon>
        <taxon>Tracheophyta</taxon>
        <taxon>Spermatophyta</taxon>
        <taxon>Magnoliopsida</taxon>
        <taxon>eudicotyledons</taxon>
        <taxon>Gunneridae</taxon>
        <taxon>Pentapetalae</taxon>
        <taxon>rosids</taxon>
        <taxon>fabids</taxon>
        <taxon>Fabales</taxon>
        <taxon>Fabaceae</taxon>
        <taxon>Papilionoideae</taxon>
        <taxon>50 kb inversion clade</taxon>
        <taxon>NPAAA clade</taxon>
        <taxon>indigoferoid/millettioid clade</taxon>
        <taxon>Phaseoleae</taxon>
        <taxon>Glycine</taxon>
        <taxon>Glycine subgen. Soja</taxon>
    </lineage>
</organism>
<dbReference type="InterPro" id="IPR037401">
    <property type="entry name" value="SnoaL-like"/>
</dbReference>
<evidence type="ECO:0000259" key="2">
    <source>
        <dbReference type="Pfam" id="PF13474"/>
    </source>
</evidence>
<dbReference type="SUPFAM" id="SSF54427">
    <property type="entry name" value="NTF2-like"/>
    <property type="match status" value="1"/>
</dbReference>
<dbReference type="EMBL" id="QZWG01000001">
    <property type="protein sequence ID" value="RZC29384.1"/>
    <property type="molecule type" value="Genomic_DNA"/>
</dbReference>
<dbReference type="InterPro" id="IPR001943">
    <property type="entry name" value="UVR_dom"/>
</dbReference>
<dbReference type="InterPro" id="IPR032710">
    <property type="entry name" value="NTF2-like_dom_sf"/>
</dbReference>
<keyword evidence="5" id="KW-1185">Reference proteome</keyword>
<protein>
    <submittedName>
        <fullName evidence="3">F-box protein SKIP8</fullName>
    </submittedName>
</protein>
<feature type="domain" description="SnoaL-like" evidence="2">
    <location>
        <begin position="184"/>
        <end position="298"/>
    </location>
</feature>
<dbReference type="PANTHER" id="PTHR34957">
    <property type="entry name" value="NUCLEAR TRANSPORT FACTOR 2 (NTF2) FAMILY PROTEIN"/>
    <property type="match status" value="1"/>
</dbReference>
<dbReference type="PANTHER" id="PTHR34957:SF1">
    <property type="entry name" value="NUCLEAR TRANSPORT FACTOR 2 (NTF2) FAMILY PROTEIN"/>
    <property type="match status" value="1"/>
</dbReference>
<dbReference type="Pfam" id="PF02151">
    <property type="entry name" value="UVR"/>
    <property type="match status" value="1"/>
</dbReference>
<dbReference type="EMBL" id="KN654640">
    <property type="protein sequence ID" value="KHN25130.1"/>
    <property type="molecule type" value="Genomic_DNA"/>
</dbReference>
<dbReference type="SMR" id="A0A0B2QUB4"/>
<dbReference type="Gramene" id="XM_028379867.1">
    <property type="protein sequence ID" value="XP_028235668.1"/>
    <property type="gene ID" value="LOC114415261"/>
</dbReference>
<dbReference type="Gene3D" id="3.10.450.50">
    <property type="match status" value="1"/>
</dbReference>
<gene>
    <name evidence="4" type="ORF">D0Y65_001099</name>
    <name evidence="3" type="ORF">glysoja_046834</name>
</gene>
<dbReference type="AlphaFoldDB" id="A0A0B2QUB4"/>
<dbReference type="Proteomes" id="UP000289340">
    <property type="component" value="Chromosome 1"/>
</dbReference>
<feature type="domain" description="UVR" evidence="1">
    <location>
        <begin position="146"/>
        <end position="175"/>
    </location>
</feature>
<proteinExistence type="predicted"/>